<dbReference type="AlphaFoldDB" id="A0A1G2TY31"/>
<dbReference type="GO" id="GO:0009159">
    <property type="term" value="P:deoxyribonucleoside monophosphate catabolic process"/>
    <property type="evidence" value="ECO:0007669"/>
    <property type="project" value="TreeGrafter"/>
</dbReference>
<dbReference type="GO" id="GO:0070694">
    <property type="term" value="F:5-hydroxymethyl-dUMP N-hydrolase activity"/>
    <property type="evidence" value="ECO:0007669"/>
    <property type="project" value="TreeGrafter"/>
</dbReference>
<dbReference type="PANTHER" id="PTHR15364">
    <property type="entry name" value="2'-DEOXYNUCLEOSIDE 5'-PHOSPHATE N-HYDROLASE 1"/>
    <property type="match status" value="1"/>
</dbReference>
<dbReference type="PANTHER" id="PTHR15364:SF0">
    <property type="entry name" value="2'-DEOXYNUCLEOSIDE 5'-PHOSPHATE N-HYDROLASE 1"/>
    <property type="match status" value="1"/>
</dbReference>
<evidence type="ECO:0000313" key="2">
    <source>
        <dbReference type="Proteomes" id="UP000177707"/>
    </source>
</evidence>
<name>A0A1G2TY31_9BACT</name>
<organism evidence="1 2">
    <name type="scientific">Candidatus Zambryskibacteria bacterium RIFCSPLOWO2_01_FULL_39_39</name>
    <dbReference type="NCBI Taxonomy" id="1802758"/>
    <lineage>
        <taxon>Bacteria</taxon>
        <taxon>Candidatus Zambryskiibacteriota</taxon>
    </lineage>
</organism>
<accession>A0A1G2TY31</accession>
<dbReference type="STRING" id="1802758.A3A96_00800"/>
<proteinExistence type="predicted"/>
<dbReference type="Proteomes" id="UP000177707">
    <property type="component" value="Unassembled WGS sequence"/>
</dbReference>
<reference evidence="1 2" key="1">
    <citation type="journal article" date="2016" name="Nat. Commun.">
        <title>Thousands of microbial genomes shed light on interconnected biogeochemical processes in an aquifer system.</title>
        <authorList>
            <person name="Anantharaman K."/>
            <person name="Brown C.T."/>
            <person name="Hug L.A."/>
            <person name="Sharon I."/>
            <person name="Castelle C.J."/>
            <person name="Probst A.J."/>
            <person name="Thomas B.C."/>
            <person name="Singh A."/>
            <person name="Wilkins M.J."/>
            <person name="Karaoz U."/>
            <person name="Brodie E.L."/>
            <person name="Williams K.H."/>
            <person name="Hubbard S.S."/>
            <person name="Banfield J.F."/>
        </authorList>
    </citation>
    <scope>NUCLEOTIDE SEQUENCE [LARGE SCALE GENOMIC DNA]</scope>
</reference>
<dbReference type="Gene3D" id="3.40.50.450">
    <property type="match status" value="1"/>
</dbReference>
<sequence>MPRNKNRCQVYFSAPSSFLREHKETLEKIVAAINRAGGKLTLKWFEDKHKLSPEGIFTQAIEGIKSADIVVAEISYPSTGVGQQIALALSWKIPVIALHKKGTEGPSRFTVGFQSELFSSFEYSEDELPKLLENQFSAVLKSGYVKFNFIATREINDYLEEKSKAAGISKSQYLRDILRFWIDKHEDRKEENT</sequence>
<dbReference type="EMBL" id="MHWB01000006">
    <property type="protein sequence ID" value="OHB02206.1"/>
    <property type="molecule type" value="Genomic_DNA"/>
</dbReference>
<comment type="caution">
    <text evidence="1">The sequence shown here is derived from an EMBL/GenBank/DDBJ whole genome shotgun (WGS) entry which is preliminary data.</text>
</comment>
<dbReference type="InterPro" id="IPR051239">
    <property type="entry name" value="2'-dNMP_N-hydrolase"/>
</dbReference>
<dbReference type="Pfam" id="PF05014">
    <property type="entry name" value="Nuc_deoxyrib_tr"/>
    <property type="match status" value="1"/>
</dbReference>
<protein>
    <recommendedName>
        <fullName evidence="3">Nucleoside 2-deoxyribosyltransferase</fullName>
    </recommendedName>
</protein>
<gene>
    <name evidence="1" type="ORF">A3A96_00800</name>
</gene>
<dbReference type="SUPFAM" id="SSF52309">
    <property type="entry name" value="N-(deoxy)ribosyltransferase-like"/>
    <property type="match status" value="1"/>
</dbReference>
<evidence type="ECO:0000313" key="1">
    <source>
        <dbReference type="EMBL" id="OHB02206.1"/>
    </source>
</evidence>
<dbReference type="InterPro" id="IPR007710">
    <property type="entry name" value="Nucleoside_deoxyribTrfase"/>
</dbReference>
<evidence type="ECO:0008006" key="3">
    <source>
        <dbReference type="Google" id="ProtNLM"/>
    </source>
</evidence>